<dbReference type="GeneTree" id="ENSGT00460000041648"/>
<keyword evidence="7" id="KW-0496">Mitochondrion</keyword>
<dbReference type="KEGG" id="xtr:100379954"/>
<keyword evidence="4" id="KW-0677">Repeat</keyword>
<name>A0A6I8PWU9_XENTR</name>
<keyword evidence="5" id="KW-0694">RNA-binding</keyword>
<evidence type="ECO:0000256" key="1">
    <source>
        <dbReference type="ARBA" id="ARBA00004173"/>
    </source>
</evidence>
<comment type="similarity">
    <text evidence="2">Belongs to the mTERF family.</text>
</comment>
<comment type="subunit">
    <text evidence="8">Heterodimer with NSUN4; this interaction may be required for NSUN4 recruitment to the mitochondrial large ribosomal subunit.</text>
</comment>
<evidence type="ECO:0000256" key="2">
    <source>
        <dbReference type="ARBA" id="ARBA00007692"/>
    </source>
</evidence>
<evidence type="ECO:0000256" key="12">
    <source>
        <dbReference type="SAM" id="MobiDB-lite"/>
    </source>
</evidence>
<proteinExistence type="inferred from homology"/>
<feature type="compositionally biased region" description="Basic and acidic residues" evidence="12">
    <location>
        <begin position="262"/>
        <end position="277"/>
    </location>
</feature>
<dbReference type="GO" id="GO:0006364">
    <property type="term" value="P:rRNA processing"/>
    <property type="evidence" value="ECO:0007669"/>
    <property type="project" value="UniProtKB-KW"/>
</dbReference>
<evidence type="ECO:0000256" key="3">
    <source>
        <dbReference type="ARBA" id="ARBA00022552"/>
    </source>
</evidence>
<sequence length="322" mass="36603">MVSYFPRRCFMPSSILGFRYLSSSSLPVAVQELLDLGFNEEQSGRILALKPRRGDPWHTVSCTKELLLIGLKPQAALKMLEDSKELRKATVRELRDRTENLRSLGLGEGFLQRSLSRCPALLSLPRSHVLAAAKCLRQRCQFSALQLTDILRFSPEALTYDPSYLEEAFQYVYFRMGASHKDIITSGLFQTSLDEIRVRHQFLERLGRFLPPDKKGVSPPSNPKLKEVTALSDSDFLAHVARVSPEELHTFRKIFAREELEAGERKDSEAGRDHLDSGTEGEDTDSEHSGDKSGETEDETHKRLSNYKRKQKKRSANRPVRP</sequence>
<evidence type="ECO:0000256" key="11">
    <source>
        <dbReference type="ARBA" id="ARBA00078040"/>
    </source>
</evidence>
<dbReference type="Proteomes" id="UP000008143">
    <property type="component" value="Chromosome 5"/>
</dbReference>
<dbReference type="RefSeq" id="XP_002933402.1">
    <property type="nucleotide sequence ID" value="XM_002933356.5"/>
</dbReference>
<keyword evidence="6" id="KW-0809">Transit peptide</keyword>
<dbReference type="Ensembl" id="ENSXETT00000061915">
    <property type="protein sequence ID" value="ENSXETP00000058543"/>
    <property type="gene ID" value="ENSXETG00000032078"/>
</dbReference>
<evidence type="ECO:0000256" key="7">
    <source>
        <dbReference type="ARBA" id="ARBA00023128"/>
    </source>
</evidence>
<comment type="subcellular location">
    <subcellularLocation>
        <location evidence="1">Mitochondrion</location>
    </subcellularLocation>
</comment>
<evidence type="ECO:0000256" key="10">
    <source>
        <dbReference type="ARBA" id="ARBA00077581"/>
    </source>
</evidence>
<evidence type="ECO:0000313" key="14">
    <source>
        <dbReference type="Proteomes" id="UP000008143"/>
    </source>
</evidence>
<dbReference type="FunFam" id="1.25.70.10:FF:000011">
    <property type="entry name" value="Mitochondrial transcription termination factor 4"/>
    <property type="match status" value="1"/>
</dbReference>
<dbReference type="InterPro" id="IPR038538">
    <property type="entry name" value="MTERF_sf"/>
</dbReference>
<gene>
    <name evidence="13 15 16" type="primary">mterf4</name>
</gene>
<feature type="compositionally biased region" description="Basic and acidic residues" evidence="12">
    <location>
        <begin position="286"/>
        <end position="302"/>
    </location>
</feature>
<evidence type="ECO:0000256" key="5">
    <source>
        <dbReference type="ARBA" id="ARBA00022884"/>
    </source>
</evidence>
<evidence type="ECO:0000256" key="8">
    <source>
        <dbReference type="ARBA" id="ARBA00061975"/>
    </source>
</evidence>
<dbReference type="Xenbase" id="XB-GENE-950854">
    <property type="gene designation" value="mterf4"/>
</dbReference>
<evidence type="ECO:0000313" key="15">
    <source>
        <dbReference type="RefSeq" id="XP_002933402.1"/>
    </source>
</evidence>
<keyword evidence="14" id="KW-1185">Reference proteome</keyword>
<dbReference type="Gene3D" id="1.25.70.10">
    <property type="entry name" value="Transcription termination factor 3, mitochondrial"/>
    <property type="match status" value="1"/>
</dbReference>
<evidence type="ECO:0000256" key="9">
    <source>
        <dbReference type="ARBA" id="ARBA00074722"/>
    </source>
</evidence>
<evidence type="ECO:0000313" key="16">
    <source>
        <dbReference type="Xenbase" id="XB-GENE-950854"/>
    </source>
</evidence>
<evidence type="ECO:0000256" key="4">
    <source>
        <dbReference type="ARBA" id="ARBA00022737"/>
    </source>
</evidence>
<keyword evidence="3" id="KW-0698">rRNA processing</keyword>
<dbReference type="InterPro" id="IPR003690">
    <property type="entry name" value="MTERF"/>
</dbReference>
<dbReference type="GeneID" id="100379954"/>
<feature type="compositionally biased region" description="Basic residues" evidence="12">
    <location>
        <begin position="303"/>
        <end position="322"/>
    </location>
</feature>
<dbReference type="GO" id="GO:0003723">
    <property type="term" value="F:RNA binding"/>
    <property type="evidence" value="ECO:0007669"/>
    <property type="project" value="UniProtKB-KW"/>
</dbReference>
<reference evidence="13" key="1">
    <citation type="journal article" date="2010" name="Science">
        <title>The genome of the Western clawed frog Xenopus tropicalis.</title>
        <authorList>
            <person name="Hellsten U."/>
            <person name="Harland R.M."/>
            <person name="Gilchrist M.J."/>
            <person name="Hendrix D."/>
            <person name="Jurka J."/>
            <person name="Kapitonov V."/>
            <person name="Ovcharenko I."/>
            <person name="Putnam N.H."/>
            <person name="Shu S."/>
            <person name="Taher L."/>
            <person name="Blitz I.L."/>
            <person name="Blumberg B."/>
            <person name="Dichmann D.S."/>
            <person name="Dubchak I."/>
            <person name="Amaya E."/>
            <person name="Detter J.C."/>
            <person name="Fletcher R."/>
            <person name="Gerhard D.S."/>
            <person name="Goodstein D."/>
            <person name="Graves T."/>
            <person name="Grigoriev I.V."/>
            <person name="Grimwood J."/>
            <person name="Kawashima T."/>
            <person name="Lindquist E."/>
            <person name="Lucas S.M."/>
            <person name="Mead P.E."/>
            <person name="Mitros T."/>
            <person name="Ogino H."/>
            <person name="Ohta Y."/>
            <person name="Poliakov A.V."/>
            <person name="Pollet N."/>
            <person name="Robert J."/>
            <person name="Salamov A."/>
            <person name="Sater A.K."/>
            <person name="Schmutz J."/>
            <person name="Terry A."/>
            <person name="Vize P.D."/>
            <person name="Warren W.C."/>
            <person name="Wells D."/>
            <person name="Wills A."/>
            <person name="Wilson R.K."/>
            <person name="Zimmerman L.B."/>
            <person name="Zorn A.M."/>
            <person name="Grainger R."/>
            <person name="Grammer T."/>
            <person name="Khokha M.K."/>
            <person name="Richardson P.M."/>
            <person name="Rokhsar D.S."/>
        </authorList>
    </citation>
    <scope>NUCLEOTIDE SEQUENCE [LARGE SCALE GENOMIC DNA]</scope>
    <source>
        <strain evidence="13">Nigerian</strain>
    </source>
</reference>
<dbReference type="CTD" id="130916"/>
<dbReference type="Pfam" id="PF02536">
    <property type="entry name" value="mTERF"/>
    <property type="match status" value="1"/>
</dbReference>
<evidence type="ECO:0000256" key="6">
    <source>
        <dbReference type="ARBA" id="ARBA00022946"/>
    </source>
</evidence>
<dbReference type="OMA" id="QAEMVKC"/>
<feature type="region of interest" description="Disordered" evidence="12">
    <location>
        <begin position="262"/>
        <end position="322"/>
    </location>
</feature>
<dbReference type="Bgee" id="ENSXETG00000032078">
    <property type="expression patterns" value="Expressed in ovary and 12 other cell types or tissues"/>
</dbReference>
<evidence type="ECO:0000313" key="13">
    <source>
        <dbReference type="Ensembl" id="ENSXETP00000058543"/>
    </source>
</evidence>
<dbReference type="AlphaFoldDB" id="A0A6I8PWU9"/>
<dbReference type="OrthoDB" id="9991972at2759"/>
<accession>A0A6I8PWU9</accession>
<reference evidence="13" key="2">
    <citation type="submission" date="2020-05" db="UniProtKB">
        <authorList>
            <consortium name="Ensembl"/>
        </authorList>
    </citation>
    <scope>IDENTIFICATION</scope>
</reference>
<protein>
    <recommendedName>
        <fullName evidence="9">Transcription termination factor 4, mitochondrial</fullName>
    </recommendedName>
    <alternativeName>
        <fullName evidence="10">Mitochondrial transcription termination factor 4</fullName>
    </alternativeName>
    <alternativeName>
        <fullName evidence="11">mTERF domain-containing protein 2</fullName>
    </alternativeName>
</protein>
<reference evidence="15" key="3">
    <citation type="submission" date="2025-04" db="UniProtKB">
        <authorList>
            <consortium name="RefSeq"/>
        </authorList>
    </citation>
    <scope>IDENTIFICATION</scope>
    <source>
        <strain evidence="15">Nigerian</strain>
        <tissue evidence="15">Liver and blood</tissue>
    </source>
</reference>
<organism evidence="13">
    <name type="scientific">Xenopus tropicalis</name>
    <name type="common">Western clawed frog</name>
    <name type="synonym">Silurana tropicalis</name>
    <dbReference type="NCBI Taxonomy" id="8364"/>
    <lineage>
        <taxon>Eukaryota</taxon>
        <taxon>Metazoa</taxon>
        <taxon>Chordata</taxon>
        <taxon>Craniata</taxon>
        <taxon>Vertebrata</taxon>
        <taxon>Euteleostomi</taxon>
        <taxon>Amphibia</taxon>
        <taxon>Batrachia</taxon>
        <taxon>Anura</taxon>
        <taxon>Pipoidea</taxon>
        <taxon>Pipidae</taxon>
        <taxon>Xenopodinae</taxon>
        <taxon>Xenopus</taxon>
        <taxon>Silurana</taxon>
    </lineage>
</organism>
<dbReference type="AGR" id="Xenbase:XB-GENE-950854"/>
<dbReference type="GO" id="GO:0005739">
    <property type="term" value="C:mitochondrion"/>
    <property type="evidence" value="ECO:0007669"/>
    <property type="project" value="UniProtKB-SubCell"/>
</dbReference>